<feature type="DNA-binding region" description="H-T-H motif" evidence="2">
    <location>
        <begin position="34"/>
        <end position="53"/>
    </location>
</feature>
<dbReference type="EMBL" id="QDKH01000016">
    <property type="protein sequence ID" value="PWC13933.1"/>
    <property type="molecule type" value="Genomic_DNA"/>
</dbReference>
<reference evidence="4 5" key="1">
    <citation type="submission" date="2018-04" db="EMBL/GenBank/DDBJ databases">
        <title>Brenneria corticis sp.nov.</title>
        <authorList>
            <person name="Li Y."/>
        </authorList>
    </citation>
    <scope>NUCLEOTIDE SEQUENCE [LARGE SCALE GENOMIC DNA]</scope>
    <source>
        <strain evidence="4 5">CFCC 11842</strain>
    </source>
</reference>
<organism evidence="4 5">
    <name type="scientific">Brenneria corticis</name>
    <dbReference type="NCBI Taxonomy" id="2173106"/>
    <lineage>
        <taxon>Bacteria</taxon>
        <taxon>Pseudomonadati</taxon>
        <taxon>Pseudomonadota</taxon>
        <taxon>Gammaproteobacteria</taxon>
        <taxon>Enterobacterales</taxon>
        <taxon>Pectobacteriaceae</taxon>
        <taxon>Brenneria</taxon>
    </lineage>
</organism>
<dbReference type="AlphaFoldDB" id="A0A2U1TWX6"/>
<dbReference type="Pfam" id="PF02796">
    <property type="entry name" value="HTH_7"/>
    <property type="match status" value="1"/>
</dbReference>
<protein>
    <submittedName>
        <fullName evidence="4">TetR family transcriptional regulator</fullName>
    </submittedName>
</protein>
<proteinExistence type="predicted"/>
<feature type="domain" description="HTH tetR-type" evidence="3">
    <location>
        <begin position="13"/>
        <end position="71"/>
    </location>
</feature>
<dbReference type="SUPFAM" id="SSF46689">
    <property type="entry name" value="Homeodomain-like"/>
    <property type="match status" value="1"/>
</dbReference>
<dbReference type="Gene3D" id="1.10.357.10">
    <property type="entry name" value="Tetracycline Repressor, domain 2"/>
    <property type="match status" value="1"/>
</dbReference>
<keyword evidence="1 2" id="KW-0238">DNA-binding</keyword>
<evidence type="ECO:0000313" key="4">
    <source>
        <dbReference type="EMBL" id="PWC13933.1"/>
    </source>
</evidence>
<dbReference type="PROSITE" id="PS50977">
    <property type="entry name" value="HTH_TETR_2"/>
    <property type="match status" value="1"/>
</dbReference>
<accession>A0A2U1TWX6</accession>
<keyword evidence="5" id="KW-1185">Reference proteome</keyword>
<evidence type="ECO:0000259" key="3">
    <source>
        <dbReference type="PROSITE" id="PS50977"/>
    </source>
</evidence>
<dbReference type="InterPro" id="IPR001647">
    <property type="entry name" value="HTH_TetR"/>
</dbReference>
<dbReference type="PROSITE" id="PS01081">
    <property type="entry name" value="HTH_TETR_1"/>
    <property type="match status" value="1"/>
</dbReference>
<dbReference type="InterPro" id="IPR023772">
    <property type="entry name" value="DNA-bd_HTH_TetR-type_CS"/>
</dbReference>
<dbReference type="InterPro" id="IPR006120">
    <property type="entry name" value="Resolvase_HTH_dom"/>
</dbReference>
<dbReference type="Proteomes" id="UP000296159">
    <property type="component" value="Unassembled WGS sequence"/>
</dbReference>
<dbReference type="InterPro" id="IPR009057">
    <property type="entry name" value="Homeodomain-like_sf"/>
</dbReference>
<sequence length="208" mass="23544">MIERDSQLTSTRARTRRLLIDTAMIMFDQGIFPSITDVAITAQVSRATAYRYFPTQSALVSAVVDESLGPILAWHPTQPDAKQRVAELLQFAYPRMLEHEGALRAALLLSLQQWADRRSNSPHDEKLQRGNRKRLLKIATEPLEGKIPAESRQRVIHALSLIYGSEVFLVLKDIWDLDDDAIQDVTQWVAKAILRQAEEDAAVQVSRD</sequence>
<dbReference type="GO" id="GO:0003677">
    <property type="term" value="F:DNA binding"/>
    <property type="evidence" value="ECO:0007669"/>
    <property type="project" value="UniProtKB-UniRule"/>
</dbReference>
<gene>
    <name evidence="4" type="ORF">DDT56_14240</name>
</gene>
<evidence type="ECO:0000313" key="5">
    <source>
        <dbReference type="Proteomes" id="UP000296159"/>
    </source>
</evidence>
<evidence type="ECO:0000256" key="2">
    <source>
        <dbReference type="PROSITE-ProRule" id="PRU00335"/>
    </source>
</evidence>
<dbReference type="GO" id="GO:0000150">
    <property type="term" value="F:DNA strand exchange activity"/>
    <property type="evidence" value="ECO:0007669"/>
    <property type="project" value="InterPro"/>
</dbReference>
<evidence type="ECO:0000256" key="1">
    <source>
        <dbReference type="ARBA" id="ARBA00023125"/>
    </source>
</evidence>
<comment type="caution">
    <text evidence="4">The sequence shown here is derived from an EMBL/GenBank/DDBJ whole genome shotgun (WGS) entry which is preliminary data.</text>
</comment>
<name>A0A2U1TWX6_9GAMM</name>
<dbReference type="RefSeq" id="WP_136167094.1">
    <property type="nucleotide sequence ID" value="NZ_KZ819082.1"/>
</dbReference>